<feature type="region of interest" description="Disordered" evidence="1">
    <location>
        <begin position="79"/>
        <end position="149"/>
    </location>
</feature>
<evidence type="ECO:0000313" key="4">
    <source>
        <dbReference type="EMBL" id="QNG45184.1"/>
    </source>
</evidence>
<evidence type="ECO:0000313" key="6">
    <source>
        <dbReference type="Proteomes" id="UP000280708"/>
    </source>
</evidence>
<reference evidence="2 6" key="2">
    <citation type="submission" date="2018-10" db="EMBL/GenBank/DDBJ databases">
        <title>Characterization and genome analysis of a novel bacterium Sphingobium yanoikuyae SJTF8 capable of degrading PAHs.</title>
        <authorList>
            <person name="Yin C."/>
            <person name="Xiong W."/>
            <person name="Liang R."/>
        </authorList>
    </citation>
    <scope>NUCLEOTIDE SEQUENCE [LARGE SCALE GENOMIC DNA]</scope>
    <source>
        <strain evidence="2 6">SJTF8</strain>
    </source>
</reference>
<dbReference type="EMBL" id="CP060122">
    <property type="protein sequence ID" value="QNG45184.1"/>
    <property type="molecule type" value="Genomic_DNA"/>
</dbReference>
<feature type="compositionally biased region" description="Basic and acidic residues" evidence="1">
    <location>
        <begin position="79"/>
        <end position="94"/>
    </location>
</feature>
<evidence type="ECO:0000313" key="3">
    <source>
        <dbReference type="EMBL" id="KEZ14409.1"/>
    </source>
</evidence>
<organism evidence="3 5">
    <name type="scientific">Sphingobium yanoikuyae</name>
    <name type="common">Sphingomonas yanoikuyae</name>
    <dbReference type="NCBI Taxonomy" id="13690"/>
    <lineage>
        <taxon>Bacteria</taxon>
        <taxon>Pseudomonadati</taxon>
        <taxon>Pseudomonadota</taxon>
        <taxon>Alphaproteobacteria</taxon>
        <taxon>Sphingomonadales</taxon>
        <taxon>Sphingomonadaceae</taxon>
        <taxon>Sphingobium</taxon>
    </lineage>
</organism>
<evidence type="ECO:0000313" key="5">
    <source>
        <dbReference type="Proteomes" id="UP000028534"/>
    </source>
</evidence>
<dbReference type="EMBL" id="CP033230">
    <property type="protein sequence ID" value="AYO78765.1"/>
    <property type="molecule type" value="Genomic_DNA"/>
</dbReference>
<evidence type="ECO:0000313" key="2">
    <source>
        <dbReference type="EMBL" id="AYO78765.1"/>
    </source>
</evidence>
<name>A0A084E8W7_SPHYA</name>
<evidence type="ECO:0000256" key="1">
    <source>
        <dbReference type="SAM" id="MobiDB-lite"/>
    </source>
</evidence>
<feature type="compositionally biased region" description="Polar residues" evidence="1">
    <location>
        <begin position="99"/>
        <end position="121"/>
    </location>
</feature>
<sequence length="149" mass="16565">MAKHSAEAKALADLIARKTNEQAPTQMARARELARIIIPRAGRLPANVLRDAEVAEKMAEYGVSIHTLRKAIGEVRQESKRKIKEKQEIYRPEKAVPQPRSSAAQQRHSHSNGSSLAPTEQKTSESRKITDLPPRSAPISIQDSTRDNL</sequence>
<gene>
    <name evidence="3" type="ORF">CP98_04882</name>
    <name evidence="2" type="ORF">EBF16_18830</name>
    <name evidence="4" type="ORF">H3V42_25750</name>
</gene>
<reference evidence="3 5" key="1">
    <citation type="submission" date="2014-03" db="EMBL/GenBank/DDBJ databases">
        <title>Genome sequence of Sphingobium yanoikuyae B1.</title>
        <authorList>
            <person name="Gan H.M."/>
            <person name="Gan H.Y."/>
            <person name="Savka M.A."/>
        </authorList>
    </citation>
    <scope>NUCLEOTIDE SEQUENCE [LARGE SCALE GENOMIC DNA]</scope>
    <source>
        <strain evidence="3 5">B1</strain>
    </source>
</reference>
<proteinExistence type="predicted"/>
<evidence type="ECO:0000313" key="7">
    <source>
        <dbReference type="Proteomes" id="UP000515377"/>
    </source>
</evidence>
<protein>
    <submittedName>
        <fullName evidence="3">Uncharacterized protein</fullName>
    </submittedName>
</protein>
<dbReference type="RefSeq" id="WP_017183556.1">
    <property type="nucleotide sequence ID" value="NZ_CP033230.1"/>
</dbReference>
<dbReference type="EMBL" id="JGVR01000052">
    <property type="protein sequence ID" value="KEZ14409.1"/>
    <property type="molecule type" value="Genomic_DNA"/>
</dbReference>
<accession>A0A084E8W7</accession>
<reference evidence="4 7" key="3">
    <citation type="submission" date="2020-07" db="EMBL/GenBank/DDBJ databases">
        <title>Whole genome sequence of Sphingobium yanoikuyae A3.</title>
        <authorList>
            <person name="Han S.-S."/>
        </authorList>
    </citation>
    <scope>NUCLEOTIDE SEQUENCE [LARGE SCALE GENOMIC DNA]</scope>
    <source>
        <strain evidence="4 7">A3</strain>
    </source>
</reference>
<dbReference type="Proteomes" id="UP000280708">
    <property type="component" value="Chromosome"/>
</dbReference>
<dbReference type="PATRIC" id="fig|13690.10.peg.5041"/>
<dbReference type="Proteomes" id="UP000515377">
    <property type="component" value="Chromosome"/>
</dbReference>
<dbReference type="AlphaFoldDB" id="A0A084E8W7"/>
<dbReference type="Proteomes" id="UP000028534">
    <property type="component" value="Unassembled WGS sequence"/>
</dbReference>